<dbReference type="RefSeq" id="WP_169420894.1">
    <property type="nucleotide sequence ID" value="NZ_JABBFX010000002.1"/>
</dbReference>
<evidence type="ECO:0000256" key="2">
    <source>
        <dbReference type="SAM" id="SignalP"/>
    </source>
</evidence>
<dbReference type="EMBL" id="JABBFX010000002">
    <property type="protein sequence ID" value="NML46639.1"/>
    <property type="molecule type" value="Genomic_DNA"/>
</dbReference>
<dbReference type="PANTHER" id="PTHR42928">
    <property type="entry name" value="TRICARBOXYLATE-BINDING PROTEIN"/>
    <property type="match status" value="1"/>
</dbReference>
<keyword evidence="2" id="KW-0732">Signal</keyword>
<evidence type="ECO:0000256" key="1">
    <source>
        <dbReference type="ARBA" id="ARBA00006987"/>
    </source>
</evidence>
<dbReference type="Proteomes" id="UP000541185">
    <property type="component" value="Unassembled WGS sequence"/>
</dbReference>
<dbReference type="AlphaFoldDB" id="A0A848HAV5"/>
<dbReference type="Gene3D" id="3.40.190.150">
    <property type="entry name" value="Bordetella uptake gene, domain 1"/>
    <property type="match status" value="1"/>
</dbReference>
<feature type="signal peptide" evidence="2">
    <location>
        <begin position="1"/>
        <end position="22"/>
    </location>
</feature>
<comment type="caution">
    <text evidence="3">The sequence shown here is derived from an EMBL/GenBank/DDBJ whole genome shotgun (WGS) entry which is preliminary data.</text>
</comment>
<keyword evidence="4" id="KW-1185">Reference proteome</keyword>
<dbReference type="InterPro" id="IPR005064">
    <property type="entry name" value="BUG"/>
</dbReference>
<dbReference type="Pfam" id="PF03401">
    <property type="entry name" value="TctC"/>
    <property type="match status" value="1"/>
</dbReference>
<dbReference type="PANTHER" id="PTHR42928:SF5">
    <property type="entry name" value="BLR1237 PROTEIN"/>
    <property type="match status" value="1"/>
</dbReference>
<gene>
    <name evidence="3" type="ORF">HHL11_23035</name>
</gene>
<accession>A0A848HAV5</accession>
<dbReference type="CDD" id="cd07012">
    <property type="entry name" value="PBP2_Bug_TTT"/>
    <property type="match status" value="1"/>
</dbReference>
<proteinExistence type="inferred from homology"/>
<dbReference type="Gene3D" id="3.40.190.10">
    <property type="entry name" value="Periplasmic binding protein-like II"/>
    <property type="match status" value="1"/>
</dbReference>
<reference evidence="3 4" key="1">
    <citation type="submission" date="2020-04" db="EMBL/GenBank/DDBJ databases">
        <title>Ramlibacter sp. G-1-2-2 isolated from soil.</title>
        <authorList>
            <person name="Dahal R.H."/>
        </authorList>
    </citation>
    <scope>NUCLEOTIDE SEQUENCE [LARGE SCALE GENOMIC DNA]</scope>
    <source>
        <strain evidence="3 4">G-1-2-2</strain>
    </source>
</reference>
<dbReference type="InterPro" id="IPR042100">
    <property type="entry name" value="Bug_dom1"/>
</dbReference>
<dbReference type="PIRSF" id="PIRSF017082">
    <property type="entry name" value="YflP"/>
    <property type="match status" value="1"/>
</dbReference>
<dbReference type="SUPFAM" id="SSF53850">
    <property type="entry name" value="Periplasmic binding protein-like II"/>
    <property type="match status" value="1"/>
</dbReference>
<name>A0A848HAV5_9BURK</name>
<comment type="similarity">
    <text evidence="1">Belongs to the UPF0065 (bug) family.</text>
</comment>
<organism evidence="3 4">
    <name type="scientific">Ramlibacter agri</name>
    <dbReference type="NCBI Taxonomy" id="2728837"/>
    <lineage>
        <taxon>Bacteria</taxon>
        <taxon>Pseudomonadati</taxon>
        <taxon>Pseudomonadota</taxon>
        <taxon>Betaproteobacteria</taxon>
        <taxon>Burkholderiales</taxon>
        <taxon>Comamonadaceae</taxon>
        <taxon>Ramlibacter</taxon>
    </lineage>
</organism>
<feature type="chain" id="PRO_5032547723" evidence="2">
    <location>
        <begin position="23"/>
        <end position="327"/>
    </location>
</feature>
<evidence type="ECO:0000313" key="4">
    <source>
        <dbReference type="Proteomes" id="UP000541185"/>
    </source>
</evidence>
<sequence length="327" mass="34054">MRRSTFLRFAAGSALLPSLAFAETYPDKPVRIINPFPPGSPVDAVGRLMAQRLGTVWKEPVIVESKSGAGGTVGAAFVASAPADGATLLVTTQSPITVAPLIYKSLTYDPARDFTPVWGIASSGLVIVVTPGLQVHTLAELVQYAKAHPKEVAYASSGAGTVQHLAGELFIAKTGAPLLHVPYRGGAPAATDLIAGQVQVMFDSLSNQLANIKAGRVRALAVMRPTRAGALPDVPTTTEAGAPGVQMRGWIGVLAPKAMPAASLATLRADALRTMKGPEVARTLGNLGLDGEILDAEKFGQYITADAQQIGEIVRSAHIQLDAPNTR</sequence>
<protein>
    <submittedName>
        <fullName evidence="3">Tripartite tricarboxylate transporter substrate binding protein</fullName>
    </submittedName>
</protein>
<evidence type="ECO:0000313" key="3">
    <source>
        <dbReference type="EMBL" id="NML46639.1"/>
    </source>
</evidence>